<proteinExistence type="predicted"/>
<organism evidence="2 3">
    <name type="scientific">Parafannyhessea umbonata</name>
    <dbReference type="NCBI Taxonomy" id="604330"/>
    <lineage>
        <taxon>Bacteria</taxon>
        <taxon>Bacillati</taxon>
        <taxon>Actinomycetota</taxon>
        <taxon>Coriobacteriia</taxon>
        <taxon>Coriobacteriales</taxon>
        <taxon>Atopobiaceae</taxon>
        <taxon>Parafannyhessea</taxon>
    </lineage>
</organism>
<comment type="caution">
    <text evidence="2">The sequence shown here is derived from an EMBL/GenBank/DDBJ whole genome shotgun (WGS) entry which is preliminary data.</text>
</comment>
<dbReference type="Pfam" id="PF20247">
    <property type="entry name" value="DUF6602"/>
    <property type="match status" value="1"/>
</dbReference>
<feature type="domain" description="DUF6602" evidence="1">
    <location>
        <begin position="27"/>
        <end position="126"/>
    </location>
</feature>
<keyword evidence="3" id="KW-1185">Reference proteome</keyword>
<dbReference type="InterPro" id="IPR046537">
    <property type="entry name" value="DUF6602"/>
</dbReference>
<name>A0A1H6HUZ5_9ACTN</name>
<dbReference type="Proteomes" id="UP000199135">
    <property type="component" value="Unassembled WGS sequence"/>
</dbReference>
<protein>
    <recommendedName>
        <fullName evidence="1">DUF6602 domain-containing protein</fullName>
    </recommendedName>
</protein>
<gene>
    <name evidence="2" type="ORF">SAMN05216447_101312</name>
</gene>
<evidence type="ECO:0000313" key="2">
    <source>
        <dbReference type="EMBL" id="SEH39438.1"/>
    </source>
</evidence>
<dbReference type="CDD" id="cd21411">
    <property type="entry name" value="NucC"/>
    <property type="match status" value="1"/>
</dbReference>
<dbReference type="RefSeq" id="WP_078686534.1">
    <property type="nucleotide sequence ID" value="NZ_FNWT01000001.1"/>
</dbReference>
<dbReference type="EMBL" id="FNWT01000001">
    <property type="protein sequence ID" value="SEH39438.1"/>
    <property type="molecule type" value="Genomic_DNA"/>
</dbReference>
<sequence>MAKEKFNIDTILAHRSDELNIGLGVSLGHSVSQGDLSEGQWIRFLRSFLPHRYDVSKGFVFDSKGGVSEQIDIIVFDRFHSPLIYETDNGEKYVTAESVYAVFEVKQEANKGFVEYADKKIQSVLDLHRTRRGIVVAGEARPPRELTHIIGGLLTTNSVKSGTLCGHIERSANIDMACSALTGTFHKGADGKVTYSDSGEAVFAFFFLLLNELYKLGTVGAIDIQEYADRSLKSFSLERGEV</sequence>
<evidence type="ECO:0000259" key="1">
    <source>
        <dbReference type="Pfam" id="PF20247"/>
    </source>
</evidence>
<reference evidence="2 3" key="1">
    <citation type="submission" date="2016-10" db="EMBL/GenBank/DDBJ databases">
        <authorList>
            <person name="Varghese N."/>
            <person name="Submissions S."/>
        </authorList>
    </citation>
    <scope>NUCLEOTIDE SEQUENCE [LARGE SCALE GENOMIC DNA]</scope>
    <source>
        <strain evidence="2 3">WCP15</strain>
    </source>
</reference>
<evidence type="ECO:0000313" key="3">
    <source>
        <dbReference type="Proteomes" id="UP000199135"/>
    </source>
</evidence>
<accession>A0A1H6HUZ5</accession>